<name>A0A0A9ADP2_ARUDO</name>
<protein>
    <submittedName>
        <fullName evidence="1">Uncharacterized protein</fullName>
    </submittedName>
</protein>
<accession>A0A0A9ADP2</accession>
<proteinExistence type="predicted"/>
<reference evidence="1" key="2">
    <citation type="journal article" date="2015" name="Data Brief">
        <title>Shoot transcriptome of the giant reed, Arundo donax.</title>
        <authorList>
            <person name="Barrero R.A."/>
            <person name="Guerrero F.D."/>
            <person name="Moolhuijzen P."/>
            <person name="Goolsby J.A."/>
            <person name="Tidwell J."/>
            <person name="Bellgard S.E."/>
            <person name="Bellgard M.I."/>
        </authorList>
    </citation>
    <scope>NUCLEOTIDE SEQUENCE</scope>
    <source>
        <tissue evidence="1">Shoot tissue taken approximately 20 cm above the soil surface</tissue>
    </source>
</reference>
<evidence type="ECO:0000313" key="1">
    <source>
        <dbReference type="EMBL" id="JAD45187.1"/>
    </source>
</evidence>
<dbReference type="EMBL" id="GBRH01252708">
    <property type="protein sequence ID" value="JAD45187.1"/>
    <property type="molecule type" value="Transcribed_RNA"/>
</dbReference>
<sequence length="14" mass="1516">MTKRDSSTGSCQQS</sequence>
<organism evidence="1">
    <name type="scientific">Arundo donax</name>
    <name type="common">Giant reed</name>
    <name type="synonym">Donax arundinaceus</name>
    <dbReference type="NCBI Taxonomy" id="35708"/>
    <lineage>
        <taxon>Eukaryota</taxon>
        <taxon>Viridiplantae</taxon>
        <taxon>Streptophyta</taxon>
        <taxon>Embryophyta</taxon>
        <taxon>Tracheophyta</taxon>
        <taxon>Spermatophyta</taxon>
        <taxon>Magnoliopsida</taxon>
        <taxon>Liliopsida</taxon>
        <taxon>Poales</taxon>
        <taxon>Poaceae</taxon>
        <taxon>PACMAD clade</taxon>
        <taxon>Arundinoideae</taxon>
        <taxon>Arundineae</taxon>
        <taxon>Arundo</taxon>
    </lineage>
</organism>
<reference evidence="1" key="1">
    <citation type="submission" date="2014-09" db="EMBL/GenBank/DDBJ databases">
        <authorList>
            <person name="Magalhaes I.L.F."/>
            <person name="Oliveira U."/>
            <person name="Santos F.R."/>
            <person name="Vidigal T.H.D.A."/>
            <person name="Brescovit A.D."/>
            <person name="Santos A.J."/>
        </authorList>
    </citation>
    <scope>NUCLEOTIDE SEQUENCE</scope>
    <source>
        <tissue evidence="1">Shoot tissue taken approximately 20 cm above the soil surface</tissue>
    </source>
</reference>